<reference evidence="3" key="1">
    <citation type="journal article" date="2023" name="bioRxiv">
        <title>Complete genome of the Medicago anthracnose fungus, Colletotrichum destructivum, reveals a mini-chromosome-like region within a core chromosome.</title>
        <authorList>
            <person name="Lapalu N."/>
            <person name="Simon A."/>
            <person name="Lu A."/>
            <person name="Plaumann P.-L."/>
            <person name="Amselem J."/>
            <person name="Pigne S."/>
            <person name="Auger A."/>
            <person name="Koch C."/>
            <person name="Dallery J.-F."/>
            <person name="O'Connell R.J."/>
        </authorList>
    </citation>
    <scope>NUCLEOTIDE SEQUENCE [LARGE SCALE GENOMIC DNA]</scope>
    <source>
        <strain evidence="3">CBS 520.97</strain>
    </source>
</reference>
<dbReference type="KEGG" id="cdet:87938221"/>
<evidence type="ECO:0000256" key="1">
    <source>
        <dbReference type="SAM" id="SignalP"/>
    </source>
</evidence>
<keyword evidence="3" id="KW-1185">Reference proteome</keyword>
<evidence type="ECO:0000313" key="2">
    <source>
        <dbReference type="EMBL" id="WQF76704.1"/>
    </source>
</evidence>
<dbReference type="Proteomes" id="UP001322277">
    <property type="component" value="Chromosome 1"/>
</dbReference>
<keyword evidence="1" id="KW-0732">Signal</keyword>
<dbReference type="GeneID" id="87938221"/>
<evidence type="ECO:0000313" key="3">
    <source>
        <dbReference type="Proteomes" id="UP001322277"/>
    </source>
</evidence>
<dbReference type="EMBL" id="CP137305">
    <property type="protein sequence ID" value="WQF76704.1"/>
    <property type="molecule type" value="Genomic_DNA"/>
</dbReference>
<proteinExistence type="predicted"/>
<name>A0AAX4I114_9PEZI</name>
<dbReference type="AlphaFoldDB" id="A0AAX4I114"/>
<organism evidence="2 3">
    <name type="scientific">Colletotrichum destructivum</name>
    <dbReference type="NCBI Taxonomy" id="34406"/>
    <lineage>
        <taxon>Eukaryota</taxon>
        <taxon>Fungi</taxon>
        <taxon>Dikarya</taxon>
        <taxon>Ascomycota</taxon>
        <taxon>Pezizomycotina</taxon>
        <taxon>Sordariomycetes</taxon>
        <taxon>Hypocreomycetidae</taxon>
        <taxon>Glomerellales</taxon>
        <taxon>Glomerellaceae</taxon>
        <taxon>Colletotrichum</taxon>
        <taxon>Colletotrichum destructivum species complex</taxon>
    </lineage>
</organism>
<feature type="chain" id="PRO_5044016494" evidence="1">
    <location>
        <begin position="20"/>
        <end position="44"/>
    </location>
</feature>
<sequence>MKLLPILFVLTAGLSPALAQVCPDKNLRECYDWCDKNNPSNGAH</sequence>
<accession>A0AAX4I114</accession>
<gene>
    <name evidence="2" type="ORF">CDEST_01718</name>
</gene>
<protein>
    <submittedName>
        <fullName evidence="2">Uncharacterized protein</fullName>
    </submittedName>
</protein>
<feature type="signal peptide" evidence="1">
    <location>
        <begin position="1"/>
        <end position="19"/>
    </location>
</feature>
<dbReference type="RefSeq" id="XP_062773928.1">
    <property type="nucleotide sequence ID" value="XM_062917877.1"/>
</dbReference>